<reference evidence="1 2" key="1">
    <citation type="journal article" date="2023" name="Int. J. Syst. Evol. Microbiol.">
        <title>Arthrobacter mangrovi sp. nov., an actinobacterium isolated from the rhizosphere of a mangrove.</title>
        <authorList>
            <person name="Hamada M."/>
            <person name="Saitou S."/>
            <person name="Enomoto N."/>
            <person name="Nanri K."/>
            <person name="Hidaka K."/>
            <person name="Miura T."/>
            <person name="Tamura T."/>
        </authorList>
    </citation>
    <scope>NUCLEOTIDE SEQUENCE [LARGE SCALE GENOMIC DNA]</scope>
    <source>
        <strain evidence="1 2">NBRC 112813</strain>
    </source>
</reference>
<protein>
    <submittedName>
        <fullName evidence="1">DUF1611 domain-containing protein</fullName>
    </submittedName>
</protein>
<proteinExistence type="predicted"/>
<dbReference type="Gene3D" id="3.40.50.300">
    <property type="entry name" value="P-loop containing nucleotide triphosphate hydrolases"/>
    <property type="match status" value="1"/>
</dbReference>
<keyword evidence="2" id="KW-1185">Reference proteome</keyword>
<comment type="caution">
    <text evidence="1">The sequence shown here is derived from an EMBL/GenBank/DDBJ whole genome shotgun (WGS) entry which is preliminary data.</text>
</comment>
<dbReference type="RefSeq" id="WP_264793926.1">
    <property type="nucleotide sequence ID" value="NZ_BRVS01000001.1"/>
</dbReference>
<dbReference type="SUPFAM" id="SSF52540">
    <property type="entry name" value="P-loop containing nucleoside triphosphate hydrolases"/>
    <property type="match status" value="1"/>
</dbReference>
<gene>
    <name evidence="1" type="ORF">AHIS1636_01910</name>
</gene>
<dbReference type="InterPro" id="IPR027417">
    <property type="entry name" value="P-loop_NTPase"/>
</dbReference>
<evidence type="ECO:0000313" key="1">
    <source>
        <dbReference type="EMBL" id="GLB65752.1"/>
    </source>
</evidence>
<sequence>MSLVIHPRDFPSMAEEHVDPERLRRAKKAYTTRFLADALSEDAGGYELWDAAPSAGDVVLARVAAIGHHKRLESPDSRRQAMFVGDEILVAYGNRYAPDQFRAVVPADLAPCSLVAGGGLAAMVVEQHSDIVQATSIEPIGLLARNGAVVNLQDFAPHRVSSVTTLPGRPQVIAVLGTSMNSGKSTTLGCMVNGLGRAGLTVSAGKATGTGAGNDPRLFTDAGARRVLDFTDFGFPTTYLLDYPTVRGLLTSMIDALTTAETDVVVVEIADGVYQGETARLLRDPVFHNAVDRVVFAAADALGAAAGVEVLRQGGVHLAAVSGLLTASPLAAREASGVIDAPVIDTYELCNPSTAVKLLPAGK</sequence>
<organism evidence="1 2">
    <name type="scientific">Arthrobacter mangrovi</name>
    <dbReference type="NCBI Taxonomy" id="2966350"/>
    <lineage>
        <taxon>Bacteria</taxon>
        <taxon>Bacillati</taxon>
        <taxon>Actinomycetota</taxon>
        <taxon>Actinomycetes</taxon>
        <taxon>Micrococcales</taxon>
        <taxon>Micrococcaceae</taxon>
        <taxon>Arthrobacter</taxon>
    </lineage>
</organism>
<accession>A0ABQ5MP35</accession>
<dbReference type="Proteomes" id="UP001209654">
    <property type="component" value="Unassembled WGS sequence"/>
</dbReference>
<evidence type="ECO:0000313" key="2">
    <source>
        <dbReference type="Proteomes" id="UP001209654"/>
    </source>
</evidence>
<dbReference type="EMBL" id="BRVS01000001">
    <property type="protein sequence ID" value="GLB65752.1"/>
    <property type="molecule type" value="Genomic_DNA"/>
</dbReference>
<name>A0ABQ5MP35_9MICC</name>